<keyword evidence="9 12" id="KW-0066">ATP synthesis</keyword>
<comment type="function">
    <text evidence="10 12">F(1)F(0) ATP synthase produces ATP from ADP in the presence of a proton or sodium gradient. F-type ATPases consist of two structural domains, F(1) containing the extramembraneous catalytic core and F(0) containing the membrane proton channel, linked together by a central stalk and a peripheral stalk. During catalysis, ATP synthesis in the catalytic domain of F(1) is coupled via a rotary mechanism of the central stalk subunits to proton translocation.</text>
</comment>
<dbReference type="GO" id="GO:0005886">
    <property type="term" value="C:plasma membrane"/>
    <property type="evidence" value="ECO:0007669"/>
    <property type="project" value="UniProtKB-SubCell"/>
</dbReference>
<comment type="function">
    <text evidence="12">Component of the F(0) channel, it forms part of the peripheral stalk, linking F(1) to F(0).</text>
</comment>
<keyword evidence="2 12" id="KW-0813">Transport</keyword>
<evidence type="ECO:0000256" key="11">
    <source>
        <dbReference type="ARBA" id="ARBA00037847"/>
    </source>
</evidence>
<dbReference type="AlphaFoldDB" id="A0A317JNT7"/>
<evidence type="ECO:0000256" key="10">
    <source>
        <dbReference type="ARBA" id="ARBA00025198"/>
    </source>
</evidence>
<comment type="caution">
    <text evidence="15">The sequence shown here is derived from an EMBL/GenBank/DDBJ whole genome shotgun (WGS) entry which is preliminary data.</text>
</comment>
<evidence type="ECO:0000313" key="16">
    <source>
        <dbReference type="Proteomes" id="UP000246104"/>
    </source>
</evidence>
<evidence type="ECO:0000256" key="13">
    <source>
        <dbReference type="RuleBase" id="RU003848"/>
    </source>
</evidence>
<dbReference type="CDD" id="cd06503">
    <property type="entry name" value="ATP-synt_Fo_b"/>
    <property type="match status" value="1"/>
</dbReference>
<dbReference type="EMBL" id="PSRQ01000059">
    <property type="protein sequence ID" value="PWU22659.1"/>
    <property type="molecule type" value="Genomic_DNA"/>
</dbReference>
<dbReference type="GO" id="GO:0012505">
    <property type="term" value="C:endomembrane system"/>
    <property type="evidence" value="ECO:0007669"/>
    <property type="project" value="UniProtKB-SubCell"/>
</dbReference>
<dbReference type="PANTHER" id="PTHR33445:SF1">
    <property type="entry name" value="ATP SYNTHASE SUBUNIT B"/>
    <property type="match status" value="1"/>
</dbReference>
<dbReference type="Proteomes" id="UP000246104">
    <property type="component" value="Unassembled WGS sequence"/>
</dbReference>
<evidence type="ECO:0000256" key="12">
    <source>
        <dbReference type="HAMAP-Rule" id="MF_01398"/>
    </source>
</evidence>
<evidence type="ECO:0000256" key="14">
    <source>
        <dbReference type="SAM" id="Coils"/>
    </source>
</evidence>
<keyword evidence="14" id="KW-0175">Coiled coil</keyword>
<feature type="coiled-coil region" evidence="14">
    <location>
        <begin position="70"/>
        <end position="97"/>
    </location>
</feature>
<dbReference type="HAMAP" id="MF_01398">
    <property type="entry name" value="ATP_synth_b_bprime"/>
    <property type="match status" value="1"/>
</dbReference>
<keyword evidence="8 12" id="KW-0472">Membrane</keyword>
<evidence type="ECO:0000256" key="4">
    <source>
        <dbReference type="ARBA" id="ARBA00022692"/>
    </source>
</evidence>
<feature type="transmembrane region" description="Helical" evidence="12">
    <location>
        <begin position="6"/>
        <end position="27"/>
    </location>
</feature>
<keyword evidence="3 12" id="KW-0138">CF(0)</keyword>
<dbReference type="GO" id="GO:0046933">
    <property type="term" value="F:proton-transporting ATP synthase activity, rotational mechanism"/>
    <property type="evidence" value="ECO:0007669"/>
    <property type="project" value="UniProtKB-UniRule"/>
</dbReference>
<keyword evidence="7 12" id="KW-0406">Ion transport</keyword>
<evidence type="ECO:0000256" key="5">
    <source>
        <dbReference type="ARBA" id="ARBA00022781"/>
    </source>
</evidence>
<evidence type="ECO:0000256" key="2">
    <source>
        <dbReference type="ARBA" id="ARBA00022448"/>
    </source>
</evidence>
<name>A0A317JNT7_9BACT</name>
<dbReference type="InterPro" id="IPR050059">
    <property type="entry name" value="ATP_synthase_B_chain"/>
</dbReference>
<protein>
    <recommendedName>
        <fullName evidence="12">ATP synthase subunit b</fullName>
    </recommendedName>
    <alternativeName>
        <fullName evidence="12">ATP synthase F(0) sector subunit b</fullName>
    </alternativeName>
    <alternativeName>
        <fullName evidence="12">ATPase subunit I</fullName>
    </alternativeName>
    <alternativeName>
        <fullName evidence="12">F-type ATPase subunit b</fullName>
        <shortName evidence="12">F-ATPase subunit b</shortName>
    </alternativeName>
</protein>
<organism evidence="15 16">
    <name type="scientific">Candidatus Cerribacteria bacterium 'Amazon FNV 2010 28 9'</name>
    <dbReference type="NCBI Taxonomy" id="2081795"/>
    <lineage>
        <taxon>Bacteria</taxon>
        <taxon>Candidatus Cerribacteria</taxon>
    </lineage>
</organism>
<keyword evidence="4 12" id="KW-0812">Transmembrane</keyword>
<dbReference type="GO" id="GO:0045259">
    <property type="term" value="C:proton-transporting ATP synthase complex"/>
    <property type="evidence" value="ECO:0007669"/>
    <property type="project" value="UniProtKB-KW"/>
</dbReference>
<comment type="similarity">
    <text evidence="1 12 13">Belongs to the ATPase B chain family.</text>
</comment>
<dbReference type="GO" id="GO:0046961">
    <property type="term" value="F:proton-transporting ATPase activity, rotational mechanism"/>
    <property type="evidence" value="ECO:0007669"/>
    <property type="project" value="TreeGrafter"/>
</dbReference>
<keyword evidence="12" id="KW-1003">Cell membrane</keyword>
<evidence type="ECO:0000256" key="8">
    <source>
        <dbReference type="ARBA" id="ARBA00023136"/>
    </source>
</evidence>
<evidence type="ECO:0000256" key="3">
    <source>
        <dbReference type="ARBA" id="ARBA00022547"/>
    </source>
</evidence>
<keyword evidence="5 12" id="KW-0375">Hydrogen ion transport</keyword>
<dbReference type="PANTHER" id="PTHR33445">
    <property type="entry name" value="ATP SYNTHASE SUBUNIT B', CHLOROPLASTIC"/>
    <property type="match status" value="1"/>
</dbReference>
<keyword evidence="6 12" id="KW-1133">Transmembrane helix</keyword>
<reference evidence="15 16" key="1">
    <citation type="submission" date="2018-02" db="EMBL/GenBank/DDBJ databases">
        <title>Genomic Reconstructions from Amazon Rainforest and Pasture Soil Reveal Novel Insights into the Physiology of Candidate Phyla in Tropical Sites.</title>
        <authorList>
            <person name="Kroeger M.E."/>
            <person name="Delmont T."/>
            <person name="Eren A.M."/>
            <person name="Guo J."/>
            <person name="Meyer K.M."/>
            <person name="Khan K."/>
            <person name="Rodrigues J.L.M."/>
            <person name="Bohannan B.J.M."/>
            <person name="Tringe S."/>
            <person name="Borges C.D."/>
            <person name="Tiedje J."/>
            <person name="Tsai S.M."/>
            <person name="Nusslein K."/>
        </authorList>
    </citation>
    <scope>NUCLEOTIDE SEQUENCE [LARGE SCALE GENOMIC DNA]</scope>
    <source>
        <strain evidence="15">Amazon FNV 2010 28 9</strain>
    </source>
</reference>
<evidence type="ECO:0000256" key="7">
    <source>
        <dbReference type="ARBA" id="ARBA00023065"/>
    </source>
</evidence>
<proteinExistence type="inferred from homology"/>
<comment type="subunit">
    <text evidence="12">F-type ATPases have 2 components, F(1) - the catalytic core - and F(0) - the membrane proton channel. F(1) has five subunits: alpha(3), beta(3), gamma(1), delta(1), epsilon(1). F(0) has three main subunits: a(1), b(2) and c(10-14). The alpha and beta chains form an alternating ring which encloses part of the gamma chain. F(1) is attached to F(0) by a central stalk formed by the gamma and epsilon chains, while a peripheral stalk is formed by the delta and b chains.</text>
</comment>
<accession>A0A317JNT7</accession>
<evidence type="ECO:0000256" key="1">
    <source>
        <dbReference type="ARBA" id="ARBA00005513"/>
    </source>
</evidence>
<evidence type="ECO:0000256" key="6">
    <source>
        <dbReference type="ARBA" id="ARBA00022989"/>
    </source>
</evidence>
<evidence type="ECO:0000256" key="9">
    <source>
        <dbReference type="ARBA" id="ARBA00023310"/>
    </source>
</evidence>
<gene>
    <name evidence="12" type="primary">atpF</name>
    <name evidence="15" type="ORF">C5B42_05465</name>
</gene>
<comment type="subcellular location">
    <subcellularLocation>
        <location evidence="12">Cell membrane</location>
        <topology evidence="12">Single-pass membrane protein</topology>
    </subcellularLocation>
    <subcellularLocation>
        <location evidence="11">Endomembrane system</location>
        <topology evidence="11">Single-pass membrane protein</topology>
    </subcellularLocation>
</comment>
<evidence type="ECO:0000313" key="15">
    <source>
        <dbReference type="EMBL" id="PWU22659.1"/>
    </source>
</evidence>
<dbReference type="Pfam" id="PF00430">
    <property type="entry name" value="ATP-synt_B"/>
    <property type="match status" value="1"/>
</dbReference>
<dbReference type="InterPro" id="IPR002146">
    <property type="entry name" value="ATP_synth_b/b'su_bac/chlpt"/>
</dbReference>
<sequence>MEIHVSQIIFQMINFGVVFGAILFLLYKPIIKMLDDRRNKIEEGQKAAEASIREKEEIDALKKKAKTQAEKDASKLIEKTEDEAKELKTKLSKEARDEMKIWKEKEMKKWDDQMAAMKKEMEKNVADMAIAIAGKVIGADVDKKTHVTLINSSIKELERSLS</sequence>